<dbReference type="InterPro" id="IPR050808">
    <property type="entry name" value="Phage_Integrase"/>
</dbReference>
<sequence>MALSDIAIRALKPRDKSYKTADKNGLYMMVSTTGAKLWRMDYRFQGARKTLALGSYPSITLVEARRLCDDTKTLLAQGVDPAHEKKVEKMERNHASTLFKDVGENWYALNLSSWKPSYAVRLRARLVDDVYPQIGNLPIRAIRPQEIVQCVRKIEERGAIEMARRVHDMIRNICALAVAEGIMDLNPARDTATALAPPPPVKHRTAIKAVELPELMGKLTERAEGNDAVTICALQMTVHTFVRTNEIRFAEWHEFEDLGGKKPLWRIPQHRMKVKSNKTQPRGDHLVPLTPATVAIIERVRKINGDSKYVFRSPTTKADQPISENAMLFYLYRIGYSGRATVHGFRSTASTVLNEHEFNPDWIEMQLAHIDASIRGVYNAALYLNQRREMMLWWSRFVETGETDRQVKPAPEPAPEGKSKVKARIVIEVHDDIDELL</sequence>
<dbReference type="Gene3D" id="1.10.150.130">
    <property type="match status" value="1"/>
</dbReference>
<evidence type="ECO:0000313" key="6">
    <source>
        <dbReference type="EMBL" id="MBI1620003.1"/>
    </source>
</evidence>
<dbReference type="PROSITE" id="PS51898">
    <property type="entry name" value="TYR_RECOMBINASE"/>
    <property type="match status" value="1"/>
</dbReference>
<gene>
    <name evidence="6" type="ORF">IOD40_04910</name>
</gene>
<dbReference type="Proteomes" id="UP000601789">
    <property type="component" value="Unassembled WGS sequence"/>
</dbReference>
<dbReference type="PANTHER" id="PTHR30629:SF2">
    <property type="entry name" value="PROPHAGE INTEGRASE INTS-RELATED"/>
    <property type="match status" value="1"/>
</dbReference>
<evidence type="ECO:0000313" key="7">
    <source>
        <dbReference type="Proteomes" id="UP000601789"/>
    </source>
</evidence>
<comment type="caution">
    <text evidence="6">The sequence shown here is derived from an EMBL/GenBank/DDBJ whole genome shotgun (WGS) entry which is preliminary data.</text>
</comment>
<keyword evidence="4" id="KW-0233">DNA recombination</keyword>
<dbReference type="InterPro" id="IPR011010">
    <property type="entry name" value="DNA_brk_join_enz"/>
</dbReference>
<name>A0ABS0SC39_9HYPH</name>
<evidence type="ECO:0000256" key="3">
    <source>
        <dbReference type="ARBA" id="ARBA00023125"/>
    </source>
</evidence>
<organism evidence="6 7">
    <name type="scientific">Aquamicrobium zhengzhouense</name>
    <dbReference type="NCBI Taxonomy" id="2781738"/>
    <lineage>
        <taxon>Bacteria</taxon>
        <taxon>Pseudomonadati</taxon>
        <taxon>Pseudomonadota</taxon>
        <taxon>Alphaproteobacteria</taxon>
        <taxon>Hyphomicrobiales</taxon>
        <taxon>Phyllobacteriaceae</taxon>
        <taxon>Aquamicrobium</taxon>
    </lineage>
</organism>
<dbReference type="CDD" id="cd00801">
    <property type="entry name" value="INT_P4_C"/>
    <property type="match status" value="1"/>
</dbReference>
<dbReference type="EMBL" id="JADGMQ010000002">
    <property type="protein sequence ID" value="MBI1620003.1"/>
    <property type="molecule type" value="Genomic_DNA"/>
</dbReference>
<dbReference type="GO" id="GO:0003677">
    <property type="term" value="F:DNA binding"/>
    <property type="evidence" value="ECO:0007669"/>
    <property type="project" value="UniProtKB-KW"/>
</dbReference>
<comment type="similarity">
    <text evidence="1">Belongs to the 'phage' integrase family.</text>
</comment>
<feature type="domain" description="Tyr recombinase" evidence="5">
    <location>
        <begin position="202"/>
        <end position="391"/>
    </location>
</feature>
<accession>A0ABS0SC39</accession>
<keyword evidence="7" id="KW-1185">Reference proteome</keyword>
<keyword evidence="3 6" id="KW-0238">DNA-binding</keyword>
<evidence type="ECO:0000256" key="1">
    <source>
        <dbReference type="ARBA" id="ARBA00008857"/>
    </source>
</evidence>
<evidence type="ECO:0000256" key="2">
    <source>
        <dbReference type="ARBA" id="ARBA00022908"/>
    </source>
</evidence>
<keyword evidence="2" id="KW-0229">DNA integration</keyword>
<dbReference type="InterPro" id="IPR013762">
    <property type="entry name" value="Integrase-like_cat_sf"/>
</dbReference>
<dbReference type="Pfam" id="PF22022">
    <property type="entry name" value="Phage_int_M"/>
    <property type="match status" value="1"/>
</dbReference>
<dbReference type="Gene3D" id="1.10.443.10">
    <property type="entry name" value="Intergrase catalytic core"/>
    <property type="match status" value="1"/>
</dbReference>
<dbReference type="Pfam" id="PF13356">
    <property type="entry name" value="Arm-DNA-bind_3"/>
    <property type="match status" value="1"/>
</dbReference>
<dbReference type="Pfam" id="PF00589">
    <property type="entry name" value="Phage_integrase"/>
    <property type="match status" value="1"/>
</dbReference>
<dbReference type="InterPro" id="IPR053876">
    <property type="entry name" value="Phage_int_M"/>
</dbReference>
<proteinExistence type="inferred from homology"/>
<evidence type="ECO:0000259" key="5">
    <source>
        <dbReference type="PROSITE" id="PS51898"/>
    </source>
</evidence>
<evidence type="ECO:0000256" key="4">
    <source>
        <dbReference type="ARBA" id="ARBA00023172"/>
    </source>
</evidence>
<dbReference type="PANTHER" id="PTHR30629">
    <property type="entry name" value="PROPHAGE INTEGRASE"/>
    <property type="match status" value="1"/>
</dbReference>
<dbReference type="InterPro" id="IPR025166">
    <property type="entry name" value="Integrase_DNA_bind_dom"/>
</dbReference>
<protein>
    <submittedName>
        <fullName evidence="6">Integrase arm-type DNA-binding domain-containing protein</fullName>
    </submittedName>
</protein>
<dbReference type="SUPFAM" id="SSF56349">
    <property type="entry name" value="DNA breaking-rejoining enzymes"/>
    <property type="match status" value="1"/>
</dbReference>
<dbReference type="Gene3D" id="3.30.160.390">
    <property type="entry name" value="Integrase, DNA-binding domain"/>
    <property type="match status" value="1"/>
</dbReference>
<dbReference type="InterPro" id="IPR010998">
    <property type="entry name" value="Integrase_recombinase_N"/>
</dbReference>
<dbReference type="RefSeq" id="WP_198474891.1">
    <property type="nucleotide sequence ID" value="NZ_JADGMQ010000002.1"/>
</dbReference>
<dbReference type="InterPro" id="IPR038488">
    <property type="entry name" value="Integrase_DNA-bd_sf"/>
</dbReference>
<dbReference type="InterPro" id="IPR002104">
    <property type="entry name" value="Integrase_catalytic"/>
</dbReference>
<reference evidence="6 7" key="1">
    <citation type="submission" date="2020-10" db="EMBL/GenBank/DDBJ databases">
        <title>Aquamicrobium zhengzhouensis sp. nov., a exopolysaccharide producing bacterium isolated from farmland soil.</title>
        <authorList>
            <person name="Wang X."/>
        </authorList>
    </citation>
    <scope>NUCLEOTIDE SEQUENCE [LARGE SCALE GENOMIC DNA]</scope>
    <source>
        <strain evidence="7">cd-1</strain>
    </source>
</reference>